<keyword evidence="3" id="KW-1185">Reference proteome</keyword>
<dbReference type="EMBL" id="JAMPLM010000004">
    <property type="protein sequence ID" value="MEP1058299.1"/>
    <property type="molecule type" value="Genomic_DNA"/>
</dbReference>
<evidence type="ECO:0000313" key="2">
    <source>
        <dbReference type="EMBL" id="MEP1058299.1"/>
    </source>
</evidence>
<dbReference type="Pfam" id="PF09852">
    <property type="entry name" value="DUF2079"/>
    <property type="match status" value="1"/>
</dbReference>
<feature type="transmembrane region" description="Helical" evidence="1">
    <location>
        <begin position="150"/>
        <end position="170"/>
    </location>
</feature>
<proteinExistence type="predicted"/>
<dbReference type="Proteomes" id="UP001476950">
    <property type="component" value="Unassembled WGS sequence"/>
</dbReference>
<gene>
    <name evidence="2" type="ORF">NDI38_07575</name>
</gene>
<name>A0ABV0KGG8_9CYAN</name>
<dbReference type="RefSeq" id="WP_242033769.1">
    <property type="nucleotide sequence ID" value="NZ_JAMPLM010000004.1"/>
</dbReference>
<sequence length="550" mass="61771">MSPKMRLQLAVNRSTFALRQWVAHPVIRVALLFIVCCVLLLLYRHYSLFSSYDQGIFNQIFWNSLHGRFFESSLSSGLSAEVTLQGAIPLVSYRHLGQHFNPIFLLWLPFYALLPFPETLSVLQVLLVAAAGLVLYVLARQSLPPKLSAAIAISFYGANAVVGPTLGNFHDYNALPLLLFSLLLAMEKRWWIFFWVLALLVLSVREDAGVPLLSVGIYLVISRRHWRVGVGLFALAVAYILLLTNLVMPAFSPDVSQRMIVERFGQYTGEKAASPVEAIGAMLAQPGQLLAELFSRFPKKLYYLFDQSLPLALVPLISADAWLLAAFPLLELLLMKGETPLAINIRYATLVVPGFFYGAILWWSKHPTAFKPRIQRIWSVCLALSLLFTVTSNPNRTLSFLVPDSIRPWVYLPLTQQIPHAAQARSVMAQIPAQASVAATTPLVPPLSGRRAIVRFPHSTQFRNEALQAENVDYIVADLWQFQQYQPAFRLDLDLLQASVTAINQLLQTQTYGIQTFQDNVVLLQRNVPTRSELAAQWLEFTKQLPTSKP</sequence>
<feature type="transmembrane region" description="Helical" evidence="1">
    <location>
        <begin position="345"/>
        <end position="363"/>
    </location>
</feature>
<evidence type="ECO:0000313" key="3">
    <source>
        <dbReference type="Proteomes" id="UP001476950"/>
    </source>
</evidence>
<evidence type="ECO:0000256" key="1">
    <source>
        <dbReference type="SAM" id="Phobius"/>
    </source>
</evidence>
<keyword evidence="1" id="KW-0472">Membrane</keyword>
<feature type="transmembrane region" description="Helical" evidence="1">
    <location>
        <begin position="119"/>
        <end position="138"/>
    </location>
</feature>
<comment type="caution">
    <text evidence="2">The sequence shown here is derived from an EMBL/GenBank/DDBJ whole genome shotgun (WGS) entry which is preliminary data.</text>
</comment>
<feature type="transmembrane region" description="Helical" evidence="1">
    <location>
        <begin position="228"/>
        <end position="251"/>
    </location>
</feature>
<feature type="transmembrane region" description="Helical" evidence="1">
    <location>
        <begin position="190"/>
        <end position="221"/>
    </location>
</feature>
<dbReference type="InterPro" id="IPR018650">
    <property type="entry name" value="STSV1_Orf64"/>
</dbReference>
<feature type="transmembrane region" description="Helical" evidence="1">
    <location>
        <begin position="21"/>
        <end position="43"/>
    </location>
</feature>
<keyword evidence="1" id="KW-0812">Transmembrane</keyword>
<protein>
    <submittedName>
        <fullName evidence="2">DUF2079 domain-containing protein</fullName>
    </submittedName>
</protein>
<accession>A0ABV0KGG8</accession>
<organism evidence="2 3">
    <name type="scientific">Stenomitos frigidus AS-A4</name>
    <dbReference type="NCBI Taxonomy" id="2933935"/>
    <lineage>
        <taxon>Bacteria</taxon>
        <taxon>Bacillati</taxon>
        <taxon>Cyanobacteriota</taxon>
        <taxon>Cyanophyceae</taxon>
        <taxon>Leptolyngbyales</taxon>
        <taxon>Leptolyngbyaceae</taxon>
        <taxon>Stenomitos</taxon>
    </lineage>
</organism>
<keyword evidence="1" id="KW-1133">Transmembrane helix</keyword>
<reference evidence="2 3" key="1">
    <citation type="submission" date="2022-04" db="EMBL/GenBank/DDBJ databases">
        <title>Positive selection, recombination, and allopatry shape intraspecific diversity of widespread and dominant cyanobacteria.</title>
        <authorList>
            <person name="Wei J."/>
            <person name="Shu W."/>
            <person name="Hu C."/>
        </authorList>
    </citation>
    <scope>NUCLEOTIDE SEQUENCE [LARGE SCALE GENOMIC DNA]</scope>
    <source>
        <strain evidence="2 3">AS-A4</strain>
    </source>
</reference>
<feature type="transmembrane region" description="Helical" evidence="1">
    <location>
        <begin position="311"/>
        <end position="333"/>
    </location>
</feature>